<feature type="region of interest" description="Disordered" evidence="1">
    <location>
        <begin position="157"/>
        <end position="182"/>
    </location>
</feature>
<feature type="compositionally biased region" description="Low complexity" evidence="1">
    <location>
        <begin position="217"/>
        <end position="241"/>
    </location>
</feature>
<organism evidence="2 3">
    <name type="scientific">Rangifer tarandus platyrhynchus</name>
    <name type="common">Svalbard reindeer</name>
    <dbReference type="NCBI Taxonomy" id="3082113"/>
    <lineage>
        <taxon>Eukaryota</taxon>
        <taxon>Metazoa</taxon>
        <taxon>Chordata</taxon>
        <taxon>Craniata</taxon>
        <taxon>Vertebrata</taxon>
        <taxon>Euteleostomi</taxon>
        <taxon>Mammalia</taxon>
        <taxon>Eutheria</taxon>
        <taxon>Laurasiatheria</taxon>
        <taxon>Artiodactyla</taxon>
        <taxon>Ruminantia</taxon>
        <taxon>Pecora</taxon>
        <taxon>Cervidae</taxon>
        <taxon>Odocoileinae</taxon>
        <taxon>Rangifer</taxon>
    </lineage>
</organism>
<protein>
    <submittedName>
        <fullName evidence="2">Uncharacterized protein</fullName>
    </submittedName>
</protein>
<dbReference type="EMBL" id="OX459945">
    <property type="protein sequence ID" value="CAI9179217.1"/>
    <property type="molecule type" value="Genomic_DNA"/>
</dbReference>
<reference evidence="2" key="1">
    <citation type="submission" date="2023-04" db="EMBL/GenBank/DDBJ databases">
        <authorList>
            <consortium name="ELIXIR-Norway"/>
        </authorList>
    </citation>
    <scope>NUCLEOTIDE SEQUENCE [LARGE SCALE GENOMIC DNA]</scope>
</reference>
<sequence length="394" mass="41804">MVGLQSRSLNYCEWVVSGLLPASGSGAACGVSEALEAPAGKGKGPKSKDPRSWLEKRDGEESTEPGFPWDHGSDGRKAGKLPPACTEKLLRRIPESRRVWKERGKEEVLRGFRRPLSPRGAPTALPDSTQAGERGVRSHPKRALLWRLPEGCASLAAPRVTSPRGEGGPSAPVQSQLTGVPRRELDGARTARATGAWFAFPWLRTCPGLPARRADPAAEPGPGACASSGPAPALSRAPSLPGTLGQTWGGLSRAIGLGRCSDPALRIPPGFGGPLCGPATEGPGQRLTFDPTHHSRIPQVPLHPSPGAQGFETVVTPQRKRHIWDCALTNSDQLLINTLTRRWSSRPASPSKYVYEPRAARCQRGIACVPGRERGHSAIVGSLPVNVFSSPIGV</sequence>
<gene>
    <name evidence="2" type="ORF">MRATA1EN1_LOCUS28179</name>
</gene>
<dbReference type="Proteomes" id="UP001176941">
    <property type="component" value="Chromosome 9"/>
</dbReference>
<keyword evidence="3" id="KW-1185">Reference proteome</keyword>
<evidence type="ECO:0000313" key="3">
    <source>
        <dbReference type="Proteomes" id="UP001176941"/>
    </source>
</evidence>
<evidence type="ECO:0000313" key="2">
    <source>
        <dbReference type="EMBL" id="CAI9179217.1"/>
    </source>
</evidence>
<feature type="compositionally biased region" description="Basic and acidic residues" evidence="1">
    <location>
        <begin position="46"/>
        <end position="60"/>
    </location>
</feature>
<accession>A0ABN9A2M6</accession>
<feature type="region of interest" description="Disordered" evidence="1">
    <location>
        <begin position="114"/>
        <end position="139"/>
    </location>
</feature>
<evidence type="ECO:0000256" key="1">
    <source>
        <dbReference type="SAM" id="MobiDB-lite"/>
    </source>
</evidence>
<feature type="region of interest" description="Disordered" evidence="1">
    <location>
        <begin position="37"/>
        <end position="85"/>
    </location>
</feature>
<feature type="region of interest" description="Disordered" evidence="1">
    <location>
        <begin position="213"/>
        <end position="241"/>
    </location>
</feature>
<proteinExistence type="predicted"/>
<dbReference type="PROSITE" id="PS51257">
    <property type="entry name" value="PROKAR_LIPOPROTEIN"/>
    <property type="match status" value="1"/>
</dbReference>
<name>A0ABN9A2M6_RANTA</name>